<dbReference type="Gene3D" id="2.170.16.10">
    <property type="entry name" value="Hedgehog/Intein (Hint) domain"/>
    <property type="match status" value="1"/>
</dbReference>
<evidence type="ECO:0000313" key="3">
    <source>
        <dbReference type="EMBL" id="HIX06966.1"/>
    </source>
</evidence>
<feature type="transmembrane region" description="Helical" evidence="2">
    <location>
        <begin position="12"/>
        <end position="36"/>
    </location>
</feature>
<keyword evidence="2" id="KW-0472">Membrane</keyword>
<reference evidence="3" key="1">
    <citation type="journal article" date="2021" name="PeerJ">
        <title>Extensive microbial diversity within the chicken gut microbiome revealed by metagenomics and culture.</title>
        <authorList>
            <person name="Gilroy R."/>
            <person name="Ravi A."/>
            <person name="Getino M."/>
            <person name="Pursley I."/>
            <person name="Horton D.L."/>
            <person name="Alikhan N.F."/>
            <person name="Baker D."/>
            <person name="Gharbi K."/>
            <person name="Hall N."/>
            <person name="Watson M."/>
            <person name="Adriaenssens E.M."/>
            <person name="Foster-Nyarko E."/>
            <person name="Jarju S."/>
            <person name="Secka A."/>
            <person name="Antonio M."/>
            <person name="Oren A."/>
            <person name="Chaudhuri R.R."/>
            <person name="La Ragione R."/>
            <person name="Hildebrand F."/>
            <person name="Pallen M.J."/>
        </authorList>
    </citation>
    <scope>NUCLEOTIDE SEQUENCE</scope>
    <source>
        <strain evidence="3">811</strain>
    </source>
</reference>
<dbReference type="Pfam" id="PF09479">
    <property type="entry name" value="Flg_new"/>
    <property type="match status" value="5"/>
</dbReference>
<keyword evidence="2" id="KW-1133">Transmembrane helix</keyword>
<dbReference type="SUPFAM" id="SSF51294">
    <property type="entry name" value="Hedgehog/intein (Hint) domain"/>
    <property type="match status" value="1"/>
</dbReference>
<dbReference type="InterPro" id="IPR036844">
    <property type="entry name" value="Hint_dom_sf"/>
</dbReference>
<gene>
    <name evidence="3" type="ORF">H9741_00655</name>
</gene>
<reference evidence="3" key="2">
    <citation type="submission" date="2021-04" db="EMBL/GenBank/DDBJ databases">
        <authorList>
            <person name="Gilroy R."/>
        </authorList>
    </citation>
    <scope>NUCLEOTIDE SEQUENCE</scope>
    <source>
        <strain evidence="3">811</strain>
    </source>
</reference>
<organism evidence="3 4">
    <name type="scientific">Candidatus Borkfalkia faecipullorum</name>
    <dbReference type="NCBI Taxonomy" id="2838510"/>
    <lineage>
        <taxon>Bacteria</taxon>
        <taxon>Bacillati</taxon>
        <taxon>Bacillota</taxon>
        <taxon>Clostridia</taxon>
        <taxon>Christensenellales</taxon>
        <taxon>Christensenellaceae</taxon>
        <taxon>Candidatus Borkfalkia</taxon>
    </lineage>
</organism>
<dbReference type="InterPro" id="IPR013378">
    <property type="entry name" value="InlB-like_B-rpt"/>
</dbReference>
<dbReference type="CDD" id="cd00081">
    <property type="entry name" value="Hint"/>
    <property type="match status" value="1"/>
</dbReference>
<evidence type="ECO:0000256" key="1">
    <source>
        <dbReference type="ARBA" id="ARBA00004196"/>
    </source>
</evidence>
<sequence length="977" mass="108470">MAESQFTKKKIKLFLVVLVLVAILSVGMGVGFYFYYGHAVDASDISVSLQDRMKIGASFTVDDILESEGYRYGWMRSDVEVTVLVENAAYDEQDETSGEEYIPTQGILDYNDGTRTFTVCGVGAGIIDFRDPFDSSVSLQVPFRTRFDNGDTSEILEENYPELFEDGFVAKEEFDEVTELRLTTVRSYDVAELSACRNLSRFVLSSEEVITLNGLQSIPSAVDVYVTDGLYEKYLTDAAWNDQADRVYPIVDLSEGKHTIVFEFNSGAIAAVGDAPRTYASVSDGERIDLAQYPVMRTGYTLLGWFTSDDGGQTFSDFRLDSEYAIRDNLKVYAKWQANTYGITYHDTKFNTDVPASQTLTYDESGSLSADLLMHDGYTFLGWALTEGAAAVSFEIGEEVINLASENNAEINLYAVWAANAYDIVYDGNAVGVTNVPSRQEDIAFDTEVLLSAQEPYRQGYTFIGWAVREDALSYDYLPGETVKNLVSDSDGTVVLYAVWSANTYSIRYDPNGGANAPLDQENLIYGQEITLSSSIPVWHGRNFLGWSRDRDAATASYLAGATVSNLVADAGGAVTLYAVWEYDSFRIKYDANGGADAPDISSYISYNSASALLASGKPNRTGHTFIGWSYSSSGNVDYASGQSLSQGEINEMYDQADSDDNILVLYACWSVNSYKITVKKDGGSVTGVTSGSRYQYDQRITIKISYDYKKDRYVEVDGKNLGEKASHSFNMPAHDITIKVYSKEGCVATGTLITTADLRQVPIESLKVGDKVLAWDFVTQSFVETEITLFVCHGDKSYDVLNLQFGNGSKLRTIGNHVLFDVTQNEYITINTDNYTQFMGHDFLCYDLSSGKYAVSQLTQAEVTQEVTGSYTIVTAQYFNYVSENVVTTSPTVPGLYELISSYVMDDLTFDLAEFEKDIAEYGLYGYEVFEDRMSYEQFVQLCGPYFKLAVEKGFTTLEKILEVLDYIAQWMVSGD</sequence>
<comment type="subcellular location">
    <subcellularLocation>
        <location evidence="1">Cell envelope</location>
    </subcellularLocation>
</comment>
<name>A0A9D1V6E8_9FIRM</name>
<dbReference type="InterPro" id="IPR042229">
    <property type="entry name" value="Listeria/Bacterioides_rpt_sf"/>
</dbReference>
<keyword evidence="2" id="KW-0812">Transmembrane</keyword>
<protein>
    <submittedName>
        <fullName evidence="3">InlB B-repeat-containing protein</fullName>
    </submittedName>
</protein>
<evidence type="ECO:0000256" key="2">
    <source>
        <dbReference type="SAM" id="Phobius"/>
    </source>
</evidence>
<dbReference type="GO" id="GO:0030313">
    <property type="term" value="C:cell envelope"/>
    <property type="evidence" value="ECO:0007669"/>
    <property type="project" value="UniProtKB-SubCell"/>
</dbReference>
<dbReference type="Gene3D" id="2.60.40.4270">
    <property type="entry name" value="Listeria-Bacteroides repeat domain"/>
    <property type="match status" value="5"/>
</dbReference>
<evidence type="ECO:0000313" key="4">
    <source>
        <dbReference type="Proteomes" id="UP000824204"/>
    </source>
</evidence>
<dbReference type="NCBIfam" id="TIGR02543">
    <property type="entry name" value="List_Bact_rpt"/>
    <property type="match status" value="1"/>
</dbReference>
<dbReference type="Proteomes" id="UP000824204">
    <property type="component" value="Unassembled WGS sequence"/>
</dbReference>
<accession>A0A9D1V6E8</accession>
<dbReference type="AlphaFoldDB" id="A0A9D1V6E8"/>
<comment type="caution">
    <text evidence="3">The sequence shown here is derived from an EMBL/GenBank/DDBJ whole genome shotgun (WGS) entry which is preliminary data.</text>
</comment>
<proteinExistence type="predicted"/>
<dbReference type="EMBL" id="DXFX01000009">
    <property type="protein sequence ID" value="HIX06966.1"/>
    <property type="molecule type" value="Genomic_DNA"/>
</dbReference>